<reference evidence="3" key="1">
    <citation type="submission" date="2016-09" db="EMBL/GenBank/DDBJ databases">
        <authorList>
            <person name="Varghese N."/>
            <person name="Submissions S."/>
        </authorList>
    </citation>
    <scope>NUCLEOTIDE SEQUENCE [LARGE SCALE GENOMIC DNA]</scope>
    <source>
        <strain evidence="3">JS23</strain>
    </source>
</reference>
<dbReference type="Proteomes" id="UP000243719">
    <property type="component" value="Unassembled WGS sequence"/>
</dbReference>
<dbReference type="PANTHER" id="PTHR11365">
    <property type="entry name" value="5-OXOPROLINASE RELATED"/>
    <property type="match status" value="1"/>
</dbReference>
<sequence>MEFDKSELQIFANYCVAAAESMAYTLVRTAHSTFVKETEDFSCALASVDGLTFASPRTFGATWYVGLDYGPVIRSIDDYAPGDVCMTNDPYSGFVATHTPDVVMWKPVFHEGEIVCFVSGHIHNTDMGGAVPASLSRTLTEIHQEGMRFPPTKVVEGGVLNETLLAWMMVNVRAPEQNIGDLKAQIACLLTGERRVLEIVERFGVAAFKAGIGQLLDYSETQARAVARTIPDGRYFFADYVDEDAVGGKPMRIALTLSVDDGLLRFDFSGSDPQLTSSMNVPTGGHPRHALLLVALNYVLYSLNPDILLNAGMLRIATCEMPVGSVLNPVAPAAVGMRTLTCVIVQAAVFGAFAQALPERMPACPASSVCLLNVKTTDRSGRTIMASLGPVMGGAGGASAGDGSDASGANMAFLRNTPVEINEAEVPIRILAYGLVRDSGGAGQYRGGLAIAMEFKVFAPNTLITARNRDRTLFGSWGIRGGMAGRTSVFKRNPRTPREQVLGNTDLVACEPGDVIRLEGNGGGGYGAPTLRPVDAVSRDVRRGYVSEQQARDLYGVVFSEGAPEMAATAALRSEIDANRGVAAARDDGFFDYGPNRRAHEAVWTRERYAVLCACLDAVSIDWRFFLKHQMFERMAARLVSGAACDDAALVQSMFDELLIEYPALVAQRHGAARQAA</sequence>
<dbReference type="AlphaFoldDB" id="A0A1H2PQB2"/>
<organism evidence="2 3">
    <name type="scientific">Chitinasiproducens palmae</name>
    <dbReference type="NCBI Taxonomy" id="1770053"/>
    <lineage>
        <taxon>Bacteria</taxon>
        <taxon>Pseudomonadati</taxon>
        <taxon>Pseudomonadota</taxon>
        <taxon>Betaproteobacteria</taxon>
        <taxon>Burkholderiales</taxon>
        <taxon>Burkholderiaceae</taxon>
        <taxon>Chitinasiproducens</taxon>
    </lineage>
</organism>
<accession>A0A1H2PQB2</accession>
<dbReference type="InterPro" id="IPR045079">
    <property type="entry name" value="Oxoprolinase-like"/>
</dbReference>
<feature type="domain" description="Hydantoinase B/oxoprolinase" evidence="1">
    <location>
        <begin position="4"/>
        <end position="529"/>
    </location>
</feature>
<dbReference type="EMBL" id="FNLO01000006">
    <property type="protein sequence ID" value="SDV48975.1"/>
    <property type="molecule type" value="Genomic_DNA"/>
</dbReference>
<dbReference type="RefSeq" id="WP_091908432.1">
    <property type="nucleotide sequence ID" value="NZ_FNLO01000006.1"/>
</dbReference>
<name>A0A1H2PQB2_9BURK</name>
<protein>
    <submittedName>
        <fullName evidence="2">N-methylhydantoinase B</fullName>
    </submittedName>
</protein>
<evidence type="ECO:0000313" key="3">
    <source>
        <dbReference type="Proteomes" id="UP000243719"/>
    </source>
</evidence>
<proteinExistence type="predicted"/>
<dbReference type="GO" id="GO:0006749">
    <property type="term" value="P:glutathione metabolic process"/>
    <property type="evidence" value="ECO:0007669"/>
    <property type="project" value="TreeGrafter"/>
</dbReference>
<evidence type="ECO:0000313" key="2">
    <source>
        <dbReference type="EMBL" id="SDV48975.1"/>
    </source>
</evidence>
<evidence type="ECO:0000259" key="1">
    <source>
        <dbReference type="Pfam" id="PF02538"/>
    </source>
</evidence>
<dbReference type="STRING" id="1770053.SAMN05216551_106220"/>
<keyword evidence="3" id="KW-1185">Reference proteome</keyword>
<dbReference type="InterPro" id="IPR003692">
    <property type="entry name" value="Hydantoinase_B"/>
</dbReference>
<dbReference type="PANTHER" id="PTHR11365:SF23">
    <property type="entry name" value="HYPOTHETICAL 5-OXOPROLINASE (EUROFUNG)-RELATED"/>
    <property type="match status" value="1"/>
</dbReference>
<dbReference type="OrthoDB" id="8612863at2"/>
<dbReference type="GO" id="GO:0017168">
    <property type="term" value="F:5-oxoprolinase (ATP-hydrolyzing) activity"/>
    <property type="evidence" value="ECO:0007669"/>
    <property type="project" value="TreeGrafter"/>
</dbReference>
<dbReference type="GO" id="GO:0005829">
    <property type="term" value="C:cytosol"/>
    <property type="evidence" value="ECO:0007669"/>
    <property type="project" value="TreeGrafter"/>
</dbReference>
<dbReference type="Pfam" id="PF02538">
    <property type="entry name" value="Hydantoinase_B"/>
    <property type="match status" value="1"/>
</dbReference>
<gene>
    <name evidence="2" type="ORF">SAMN05216551_106220</name>
</gene>